<comment type="subcellular location">
    <subcellularLocation>
        <location evidence="1 7">Cell membrane</location>
        <topology evidence="1 7">Multi-pass membrane protein</topology>
    </subcellularLocation>
</comment>
<name>A0A3P3TVQ1_9BACL</name>
<organism evidence="9 10">
    <name type="scientific">Paenibacillus oralis</name>
    <dbReference type="NCBI Taxonomy" id="2490856"/>
    <lineage>
        <taxon>Bacteria</taxon>
        <taxon>Bacillati</taxon>
        <taxon>Bacillota</taxon>
        <taxon>Bacilli</taxon>
        <taxon>Bacillales</taxon>
        <taxon>Paenibacillaceae</taxon>
        <taxon>Paenibacillus</taxon>
    </lineage>
</organism>
<evidence type="ECO:0000256" key="1">
    <source>
        <dbReference type="ARBA" id="ARBA00004651"/>
    </source>
</evidence>
<keyword evidence="6 7" id="KW-0472">Membrane</keyword>
<dbReference type="PANTHER" id="PTHR30193">
    <property type="entry name" value="ABC TRANSPORTER PERMEASE PROTEIN"/>
    <property type="match status" value="1"/>
</dbReference>
<dbReference type="SUPFAM" id="SSF161098">
    <property type="entry name" value="MetI-like"/>
    <property type="match status" value="1"/>
</dbReference>
<comment type="caution">
    <text evidence="9">The sequence shown here is derived from an EMBL/GenBank/DDBJ whole genome shotgun (WGS) entry which is preliminary data.</text>
</comment>
<dbReference type="GO" id="GO:0055085">
    <property type="term" value="P:transmembrane transport"/>
    <property type="evidence" value="ECO:0007669"/>
    <property type="project" value="InterPro"/>
</dbReference>
<keyword evidence="4 7" id="KW-0812">Transmembrane</keyword>
<dbReference type="GO" id="GO:0005886">
    <property type="term" value="C:plasma membrane"/>
    <property type="evidence" value="ECO:0007669"/>
    <property type="project" value="UniProtKB-SubCell"/>
</dbReference>
<reference evidence="9 10" key="1">
    <citation type="submission" date="2018-11" db="EMBL/GenBank/DDBJ databases">
        <title>Genome sequencing of Paenibacillus sp. KCOM 3021 (= ChDC PVNT-B20).</title>
        <authorList>
            <person name="Kook J.-K."/>
            <person name="Park S.-N."/>
            <person name="Lim Y.K."/>
        </authorList>
    </citation>
    <scope>NUCLEOTIDE SEQUENCE [LARGE SCALE GENOMIC DNA]</scope>
    <source>
        <strain evidence="9 10">KCOM 3021</strain>
    </source>
</reference>
<dbReference type="PANTHER" id="PTHR30193:SF37">
    <property type="entry name" value="INNER MEMBRANE ABC TRANSPORTER PERMEASE PROTEIN YCJO"/>
    <property type="match status" value="1"/>
</dbReference>
<protein>
    <submittedName>
        <fullName evidence="9">Sugar ABC transporter permease</fullName>
    </submittedName>
</protein>
<dbReference type="PROSITE" id="PS50928">
    <property type="entry name" value="ABC_TM1"/>
    <property type="match status" value="1"/>
</dbReference>
<dbReference type="OrthoDB" id="9788108at2"/>
<feature type="transmembrane region" description="Helical" evidence="7">
    <location>
        <begin position="109"/>
        <end position="129"/>
    </location>
</feature>
<feature type="transmembrane region" description="Helical" evidence="7">
    <location>
        <begin position="268"/>
        <end position="292"/>
    </location>
</feature>
<evidence type="ECO:0000256" key="2">
    <source>
        <dbReference type="ARBA" id="ARBA00022448"/>
    </source>
</evidence>
<keyword evidence="5 7" id="KW-1133">Transmembrane helix</keyword>
<accession>A0A3P3TVQ1</accession>
<evidence type="ECO:0000313" key="10">
    <source>
        <dbReference type="Proteomes" id="UP000267017"/>
    </source>
</evidence>
<feature type="transmembrane region" description="Helical" evidence="7">
    <location>
        <begin position="76"/>
        <end position="97"/>
    </location>
</feature>
<keyword evidence="10" id="KW-1185">Reference proteome</keyword>
<dbReference type="EMBL" id="RRCN01000001">
    <property type="protein sequence ID" value="RRJ62221.1"/>
    <property type="molecule type" value="Genomic_DNA"/>
</dbReference>
<dbReference type="InterPro" id="IPR000515">
    <property type="entry name" value="MetI-like"/>
</dbReference>
<feature type="transmembrane region" description="Helical" evidence="7">
    <location>
        <begin position="157"/>
        <end position="182"/>
    </location>
</feature>
<evidence type="ECO:0000256" key="3">
    <source>
        <dbReference type="ARBA" id="ARBA00022475"/>
    </source>
</evidence>
<gene>
    <name evidence="9" type="ORF">EHV15_04100</name>
</gene>
<dbReference type="AlphaFoldDB" id="A0A3P3TVQ1"/>
<dbReference type="Pfam" id="PF00528">
    <property type="entry name" value="BPD_transp_1"/>
    <property type="match status" value="1"/>
</dbReference>
<evidence type="ECO:0000256" key="5">
    <source>
        <dbReference type="ARBA" id="ARBA00022989"/>
    </source>
</evidence>
<dbReference type="Proteomes" id="UP000267017">
    <property type="component" value="Unassembled WGS sequence"/>
</dbReference>
<feature type="domain" description="ABC transmembrane type-1" evidence="8">
    <location>
        <begin position="72"/>
        <end position="289"/>
    </location>
</feature>
<evidence type="ECO:0000313" key="9">
    <source>
        <dbReference type="EMBL" id="RRJ62221.1"/>
    </source>
</evidence>
<feature type="transmembrane region" description="Helical" evidence="7">
    <location>
        <begin position="203"/>
        <end position="225"/>
    </location>
</feature>
<sequence length="299" mass="33735">MNWRPTIQSTLKALLYLLPAFAVIGVFTVYPLFKSLELSFFTEYDYFKDIVYATGWGNYAAVLHDPDFWLAMRNTLLFVVGGVPVSVALSLLIALMLNANIRFRGLFRTVYFLPYVTSLVAVAVVWQWIYHRDYGILNYFLGWLGIDPVSWLNTPQLSIPALVLMSIWKSLGYNIIIFLAGLQTIDKQYEQAASVDGANYGRRLWHIVLPLLSPTTFFVTVVSAISSFKVFDEVYALFGGGGGKAGPSDSALTIVFYVFRKFYAEWDFGTAAAASYLMFIVIALITALQFYIGKKKVHY</sequence>
<dbReference type="InterPro" id="IPR035906">
    <property type="entry name" value="MetI-like_sf"/>
</dbReference>
<comment type="similarity">
    <text evidence="7">Belongs to the binding-protein-dependent transport system permease family.</text>
</comment>
<proteinExistence type="inferred from homology"/>
<dbReference type="InterPro" id="IPR051393">
    <property type="entry name" value="ABC_transporter_permease"/>
</dbReference>
<evidence type="ECO:0000256" key="6">
    <source>
        <dbReference type="ARBA" id="ARBA00023136"/>
    </source>
</evidence>
<feature type="transmembrane region" description="Helical" evidence="7">
    <location>
        <begin position="13"/>
        <end position="33"/>
    </location>
</feature>
<dbReference type="RefSeq" id="WP_128630115.1">
    <property type="nucleotide sequence ID" value="NZ_RRCN01000001.1"/>
</dbReference>
<keyword evidence="3" id="KW-1003">Cell membrane</keyword>
<evidence type="ECO:0000256" key="4">
    <source>
        <dbReference type="ARBA" id="ARBA00022692"/>
    </source>
</evidence>
<dbReference type="CDD" id="cd06261">
    <property type="entry name" value="TM_PBP2"/>
    <property type="match status" value="1"/>
</dbReference>
<keyword evidence="2 7" id="KW-0813">Transport</keyword>
<dbReference type="Gene3D" id="1.10.3720.10">
    <property type="entry name" value="MetI-like"/>
    <property type="match status" value="1"/>
</dbReference>
<evidence type="ECO:0000256" key="7">
    <source>
        <dbReference type="RuleBase" id="RU363032"/>
    </source>
</evidence>
<evidence type="ECO:0000259" key="8">
    <source>
        <dbReference type="PROSITE" id="PS50928"/>
    </source>
</evidence>